<proteinExistence type="predicted"/>
<dbReference type="SUPFAM" id="SSF52833">
    <property type="entry name" value="Thioredoxin-like"/>
    <property type="match status" value="1"/>
</dbReference>
<dbReference type="SFLD" id="SFLDG01150">
    <property type="entry name" value="Main.1:_Beta-like"/>
    <property type="match status" value="1"/>
</dbReference>
<accession>A0ABV7L8M8</accession>
<evidence type="ECO:0000259" key="1">
    <source>
        <dbReference type="PROSITE" id="PS50404"/>
    </source>
</evidence>
<protein>
    <submittedName>
        <fullName evidence="3">Glutathione S-transferase family protein</fullName>
    </submittedName>
</protein>
<dbReference type="CDD" id="cd03046">
    <property type="entry name" value="GST_N_GTT1_like"/>
    <property type="match status" value="1"/>
</dbReference>
<dbReference type="InterPro" id="IPR036249">
    <property type="entry name" value="Thioredoxin-like_sf"/>
</dbReference>
<dbReference type="InterPro" id="IPR004045">
    <property type="entry name" value="Glutathione_S-Trfase_N"/>
</dbReference>
<dbReference type="InterPro" id="IPR010987">
    <property type="entry name" value="Glutathione-S-Trfase_C-like"/>
</dbReference>
<dbReference type="SFLD" id="SFLDS00019">
    <property type="entry name" value="Glutathione_Transferase_(cytos"/>
    <property type="match status" value="1"/>
</dbReference>
<sequence length="204" mass="21794">MAGDEVVLYSNPRSRGRMAHWMLEEVGAPYRVVTFDFAKGEHKAADFLAINPMGKVPAIVHRGVTVTETAAILAYLADAFPDAGLAPATDDPARGSYYRWLFFGAGCFEPALADRMFERPPVSNRGALGYGSYEDVLSTLKAALSPGPYLLGDRFTAADLYLGALLGFAIQFGAKDVAAEAVFADYVGRVIGRPAHGRVEGATA</sequence>
<dbReference type="InterPro" id="IPR040079">
    <property type="entry name" value="Glutathione_S-Trfase"/>
</dbReference>
<dbReference type="CDD" id="cd03207">
    <property type="entry name" value="GST_C_8"/>
    <property type="match status" value="1"/>
</dbReference>
<dbReference type="SUPFAM" id="SSF47616">
    <property type="entry name" value="GST C-terminal domain-like"/>
    <property type="match status" value="1"/>
</dbReference>
<comment type="caution">
    <text evidence="3">The sequence shown here is derived from an EMBL/GenBank/DDBJ whole genome shotgun (WGS) entry which is preliminary data.</text>
</comment>
<evidence type="ECO:0000313" key="4">
    <source>
        <dbReference type="Proteomes" id="UP001595528"/>
    </source>
</evidence>
<dbReference type="Proteomes" id="UP001595528">
    <property type="component" value="Unassembled WGS sequence"/>
</dbReference>
<evidence type="ECO:0000313" key="3">
    <source>
        <dbReference type="EMBL" id="MFC3230969.1"/>
    </source>
</evidence>
<reference evidence="4" key="1">
    <citation type="journal article" date="2019" name="Int. J. Syst. Evol. Microbiol.">
        <title>The Global Catalogue of Microorganisms (GCM) 10K type strain sequencing project: providing services to taxonomists for standard genome sequencing and annotation.</title>
        <authorList>
            <consortium name="The Broad Institute Genomics Platform"/>
            <consortium name="The Broad Institute Genome Sequencing Center for Infectious Disease"/>
            <person name="Wu L."/>
            <person name="Ma J."/>
        </authorList>
    </citation>
    <scope>NUCLEOTIDE SEQUENCE [LARGE SCALE GENOMIC DNA]</scope>
    <source>
        <strain evidence="4">KCTC 42964</strain>
    </source>
</reference>
<dbReference type="EMBL" id="JBHRTR010000054">
    <property type="protein sequence ID" value="MFC3230969.1"/>
    <property type="molecule type" value="Genomic_DNA"/>
</dbReference>
<keyword evidence="4" id="KW-1185">Reference proteome</keyword>
<feature type="domain" description="GST N-terminal" evidence="1">
    <location>
        <begin position="3"/>
        <end position="84"/>
    </location>
</feature>
<dbReference type="Gene3D" id="3.40.30.10">
    <property type="entry name" value="Glutaredoxin"/>
    <property type="match status" value="1"/>
</dbReference>
<dbReference type="Pfam" id="PF02798">
    <property type="entry name" value="GST_N"/>
    <property type="match status" value="1"/>
</dbReference>
<organism evidence="3 4">
    <name type="scientific">Marinibaculum pumilum</name>
    <dbReference type="NCBI Taxonomy" id="1766165"/>
    <lineage>
        <taxon>Bacteria</taxon>
        <taxon>Pseudomonadati</taxon>
        <taxon>Pseudomonadota</taxon>
        <taxon>Alphaproteobacteria</taxon>
        <taxon>Rhodospirillales</taxon>
        <taxon>Rhodospirillaceae</taxon>
        <taxon>Marinibaculum</taxon>
    </lineage>
</organism>
<dbReference type="InterPro" id="IPR036282">
    <property type="entry name" value="Glutathione-S-Trfase_C_sf"/>
</dbReference>
<dbReference type="SFLD" id="SFLDG00358">
    <property type="entry name" value="Main_(cytGST)"/>
    <property type="match status" value="1"/>
</dbReference>
<dbReference type="PROSITE" id="PS50404">
    <property type="entry name" value="GST_NTER"/>
    <property type="match status" value="1"/>
</dbReference>
<gene>
    <name evidence="3" type="ORF">ACFOGJ_27230</name>
</gene>
<feature type="domain" description="GST C-terminal" evidence="2">
    <location>
        <begin position="90"/>
        <end position="204"/>
    </location>
</feature>
<evidence type="ECO:0000259" key="2">
    <source>
        <dbReference type="PROSITE" id="PS50405"/>
    </source>
</evidence>
<dbReference type="RefSeq" id="WP_379906438.1">
    <property type="nucleotide sequence ID" value="NZ_JBHRTR010000054.1"/>
</dbReference>
<dbReference type="Gene3D" id="1.20.1050.10">
    <property type="match status" value="1"/>
</dbReference>
<dbReference type="PANTHER" id="PTHR44051">
    <property type="entry name" value="GLUTATHIONE S-TRANSFERASE-RELATED"/>
    <property type="match status" value="1"/>
</dbReference>
<dbReference type="Pfam" id="PF13410">
    <property type="entry name" value="GST_C_2"/>
    <property type="match status" value="1"/>
</dbReference>
<dbReference type="PANTHER" id="PTHR44051:SF21">
    <property type="entry name" value="GLUTATHIONE S-TRANSFERASE FAMILY PROTEIN"/>
    <property type="match status" value="1"/>
</dbReference>
<name>A0ABV7L8M8_9PROT</name>
<dbReference type="PROSITE" id="PS50405">
    <property type="entry name" value="GST_CTER"/>
    <property type="match status" value="1"/>
</dbReference>